<evidence type="ECO:0000256" key="1">
    <source>
        <dbReference type="ARBA" id="ARBA00022679"/>
    </source>
</evidence>
<dbReference type="InterPro" id="IPR016181">
    <property type="entry name" value="Acyl_CoA_acyltransferase"/>
</dbReference>
<keyword evidence="1" id="KW-0808">Transferase</keyword>
<organism evidence="4 5">
    <name type="scientific">Cynoglossus semilaevis</name>
    <name type="common">Tongue sole</name>
    <dbReference type="NCBI Taxonomy" id="244447"/>
    <lineage>
        <taxon>Eukaryota</taxon>
        <taxon>Metazoa</taxon>
        <taxon>Chordata</taxon>
        <taxon>Craniata</taxon>
        <taxon>Vertebrata</taxon>
        <taxon>Euteleostomi</taxon>
        <taxon>Actinopterygii</taxon>
        <taxon>Neopterygii</taxon>
        <taxon>Teleostei</taxon>
        <taxon>Neoteleostei</taxon>
        <taxon>Acanthomorphata</taxon>
        <taxon>Carangaria</taxon>
        <taxon>Pleuronectiformes</taxon>
        <taxon>Pleuronectoidei</taxon>
        <taxon>Cynoglossidae</taxon>
        <taxon>Cynoglossinae</taxon>
        <taxon>Cynoglossus</taxon>
    </lineage>
</organism>
<keyword evidence="5" id="KW-1185">Reference proteome</keyword>
<dbReference type="KEGG" id="csem:103381421"/>
<dbReference type="Proteomes" id="UP000265120">
    <property type="component" value="Chromosome 1"/>
</dbReference>
<reference evidence="4 5" key="1">
    <citation type="journal article" date="2014" name="Nat. Genet.">
        <title>Whole-genome sequence of a flatfish provides insights into ZW sex chromosome evolution and adaptation to a benthic lifestyle.</title>
        <authorList>
            <person name="Chen S."/>
            <person name="Zhang G."/>
            <person name="Shao C."/>
            <person name="Huang Q."/>
            <person name="Liu G."/>
            <person name="Zhang P."/>
            <person name="Song W."/>
            <person name="An N."/>
            <person name="Chalopin D."/>
            <person name="Volff J.N."/>
            <person name="Hong Y."/>
            <person name="Li Q."/>
            <person name="Sha Z."/>
            <person name="Zhou H."/>
            <person name="Xie M."/>
            <person name="Yu Q."/>
            <person name="Liu Y."/>
            <person name="Xiang H."/>
            <person name="Wang N."/>
            <person name="Wu K."/>
            <person name="Yang C."/>
            <person name="Zhou Q."/>
            <person name="Liao X."/>
            <person name="Yang L."/>
            <person name="Hu Q."/>
            <person name="Zhang J."/>
            <person name="Meng L."/>
            <person name="Jin L."/>
            <person name="Tian Y."/>
            <person name="Lian J."/>
            <person name="Yang J."/>
            <person name="Miao G."/>
            <person name="Liu S."/>
            <person name="Liang Z."/>
            <person name="Yan F."/>
            <person name="Li Y."/>
            <person name="Sun B."/>
            <person name="Zhang H."/>
            <person name="Zhang J."/>
            <person name="Zhu Y."/>
            <person name="Du M."/>
            <person name="Zhao Y."/>
            <person name="Schartl M."/>
            <person name="Tang Q."/>
            <person name="Wang J."/>
        </authorList>
    </citation>
    <scope>NUCLEOTIDE SEQUENCE</scope>
</reference>
<evidence type="ECO:0000313" key="5">
    <source>
        <dbReference type="Proteomes" id="UP000265120"/>
    </source>
</evidence>
<dbReference type="OrthoDB" id="41532at2759"/>
<dbReference type="InParanoid" id="A0A3P8VQP0"/>
<name>A0A3P8VQP0_CYNSE</name>
<dbReference type="CDD" id="cd04301">
    <property type="entry name" value="NAT_SF"/>
    <property type="match status" value="1"/>
</dbReference>
<dbReference type="PANTHER" id="PTHR13947">
    <property type="entry name" value="GNAT FAMILY N-ACETYLTRANSFERASE"/>
    <property type="match status" value="1"/>
</dbReference>
<dbReference type="GeneTree" id="ENSGT00950000182932"/>
<dbReference type="SUPFAM" id="SSF55729">
    <property type="entry name" value="Acyl-CoA N-acyltransferases (Nat)"/>
    <property type="match status" value="1"/>
</dbReference>
<keyword evidence="2" id="KW-0472">Membrane</keyword>
<dbReference type="AlphaFoldDB" id="A0A3P8VQP0"/>
<protein>
    <submittedName>
        <fullName evidence="4">N-acetyltransferase 8</fullName>
    </submittedName>
</protein>
<dbReference type="Gene3D" id="3.40.630.30">
    <property type="match status" value="1"/>
</dbReference>
<dbReference type="OMA" id="FVIYMFN"/>
<dbReference type="STRING" id="244447.ENSCSEP00000016677"/>
<dbReference type="GO" id="GO:0008080">
    <property type="term" value="F:N-acetyltransferase activity"/>
    <property type="evidence" value="ECO:0007669"/>
    <property type="project" value="InterPro"/>
</dbReference>
<dbReference type="GeneID" id="103381421"/>
<feature type="transmembrane region" description="Helical" evidence="2">
    <location>
        <begin position="35"/>
        <end position="56"/>
    </location>
</feature>
<dbReference type="RefSeq" id="XP_008311970.1">
    <property type="nucleotide sequence ID" value="XM_008313748.3"/>
</dbReference>
<reference evidence="4" key="3">
    <citation type="submission" date="2025-09" db="UniProtKB">
        <authorList>
            <consortium name="Ensembl"/>
        </authorList>
    </citation>
    <scope>IDENTIFICATION</scope>
</reference>
<dbReference type="InterPro" id="IPR000182">
    <property type="entry name" value="GNAT_dom"/>
</dbReference>
<dbReference type="PROSITE" id="PS51186">
    <property type="entry name" value="GNAT"/>
    <property type="match status" value="1"/>
</dbReference>
<dbReference type="PANTHER" id="PTHR13947:SF60">
    <property type="entry name" value="N-ACETYLTRANSFERASE DOMAIN-CONTAINING PROTEIN"/>
    <property type="match status" value="1"/>
</dbReference>
<feature type="domain" description="N-acetyltransferase" evidence="3">
    <location>
        <begin position="69"/>
        <end position="218"/>
    </location>
</feature>
<evidence type="ECO:0000313" key="4">
    <source>
        <dbReference type="Ensembl" id="ENSCSEP00000016677.1"/>
    </source>
</evidence>
<dbReference type="RefSeq" id="XP_024912016.1">
    <property type="nucleotide sequence ID" value="XM_025056248.1"/>
</dbReference>
<evidence type="ECO:0000256" key="2">
    <source>
        <dbReference type="SAM" id="Phobius"/>
    </source>
</evidence>
<accession>A0A3P8VQP0</accession>
<dbReference type="InterPro" id="IPR050769">
    <property type="entry name" value="NAT_camello-type"/>
</dbReference>
<evidence type="ECO:0000259" key="3">
    <source>
        <dbReference type="PROSITE" id="PS51186"/>
    </source>
</evidence>
<keyword evidence="2" id="KW-0812">Transmembrane</keyword>
<dbReference type="Pfam" id="PF00583">
    <property type="entry name" value="Acetyltransf_1"/>
    <property type="match status" value="1"/>
</dbReference>
<proteinExistence type="predicted"/>
<reference evidence="4" key="2">
    <citation type="submission" date="2025-08" db="UniProtKB">
        <authorList>
            <consortium name="Ensembl"/>
        </authorList>
    </citation>
    <scope>IDENTIFICATION</scope>
</reference>
<keyword evidence="2" id="KW-1133">Transmembrane helix</keyword>
<sequence length="219" mass="25286">MRTVQVRKYQCEDEERVKEIFTLGMSEHVPALFRFVLKQPLSQVVFMCTFCALLTISKSFLLPFVVVTLMVAGVRMTAVYMSNQNIKTCLRRDLNDITENYMKQTGACFWVAETDGRVVATVACRPNKAQPGCLELKRVSVLWSHRRMGIAKALIRTVVDFTRDRGYAAVILQTAVIQTDAHRLYEAMGFQKIREVFLPETITRIINFTLFEYRLDLQR</sequence>
<dbReference type="Ensembl" id="ENSCSET00000016890.1">
    <property type="protein sequence ID" value="ENSCSEP00000016677.1"/>
    <property type="gene ID" value="ENSCSEG00000010722.1"/>
</dbReference>